<keyword evidence="5 6" id="KW-0472">Membrane</keyword>
<dbReference type="EMBL" id="UINC01161657">
    <property type="protein sequence ID" value="SVD60978.1"/>
    <property type="molecule type" value="Genomic_DNA"/>
</dbReference>
<comment type="similarity">
    <text evidence="2">Belongs to the UPF0014 family.</text>
</comment>
<dbReference type="GO" id="GO:0005886">
    <property type="term" value="C:plasma membrane"/>
    <property type="evidence" value="ECO:0007669"/>
    <property type="project" value="TreeGrafter"/>
</dbReference>
<dbReference type="InterPro" id="IPR005226">
    <property type="entry name" value="UPF0014_fam"/>
</dbReference>
<feature type="non-terminal residue" evidence="7">
    <location>
        <position position="193"/>
    </location>
</feature>
<accession>A0A382WRT2</accession>
<reference evidence="7" key="1">
    <citation type="submission" date="2018-05" db="EMBL/GenBank/DDBJ databases">
        <authorList>
            <person name="Lanie J.A."/>
            <person name="Ng W.-L."/>
            <person name="Kazmierczak K.M."/>
            <person name="Andrzejewski T.M."/>
            <person name="Davidsen T.M."/>
            <person name="Wayne K.J."/>
            <person name="Tettelin H."/>
            <person name="Glass J.I."/>
            <person name="Rusch D."/>
            <person name="Podicherti R."/>
            <person name="Tsui H.-C.T."/>
            <person name="Winkler M.E."/>
        </authorList>
    </citation>
    <scope>NUCLEOTIDE SEQUENCE</scope>
</reference>
<feature type="transmembrane region" description="Helical" evidence="6">
    <location>
        <begin position="64"/>
        <end position="80"/>
    </location>
</feature>
<feature type="transmembrane region" description="Helical" evidence="6">
    <location>
        <begin position="40"/>
        <end position="58"/>
    </location>
</feature>
<name>A0A382WRT2_9ZZZZ</name>
<feature type="transmembrane region" description="Helical" evidence="6">
    <location>
        <begin position="123"/>
        <end position="147"/>
    </location>
</feature>
<feature type="transmembrane region" description="Helical" evidence="6">
    <location>
        <begin position="6"/>
        <end position="28"/>
    </location>
</feature>
<evidence type="ECO:0000313" key="7">
    <source>
        <dbReference type="EMBL" id="SVD60978.1"/>
    </source>
</evidence>
<evidence type="ECO:0000256" key="3">
    <source>
        <dbReference type="ARBA" id="ARBA00022692"/>
    </source>
</evidence>
<feature type="transmembrane region" description="Helical" evidence="6">
    <location>
        <begin position="92"/>
        <end position="117"/>
    </location>
</feature>
<evidence type="ECO:0000256" key="6">
    <source>
        <dbReference type="SAM" id="Phobius"/>
    </source>
</evidence>
<dbReference type="AlphaFoldDB" id="A0A382WRT2"/>
<sequence>MQEVTVGWWGLVASLTMVFITVGISLFLRLRLERDLMIATGRSIGQLVLAGWALTLILKDETPIIWAWLWVAAMIPFAAISASKREQRLPGLVWTTASGYLLGLGISLSVLFALQILPLESRVLVPIAGMIVGNSLRVVVVAATRLVDAIRDSQLEIEAMLSLGFTRHKAVKRIVSETLKLSLIPQIETTRTV</sequence>
<comment type="subcellular location">
    <subcellularLocation>
        <location evidence="1">Membrane</location>
        <topology evidence="1">Multi-pass membrane protein</topology>
    </subcellularLocation>
</comment>
<evidence type="ECO:0000256" key="2">
    <source>
        <dbReference type="ARBA" id="ARBA00005268"/>
    </source>
</evidence>
<dbReference type="PANTHER" id="PTHR30028:SF0">
    <property type="entry name" value="PROTEIN ALUMINUM SENSITIVE 3"/>
    <property type="match status" value="1"/>
</dbReference>
<evidence type="ECO:0000256" key="4">
    <source>
        <dbReference type="ARBA" id="ARBA00022989"/>
    </source>
</evidence>
<evidence type="ECO:0000256" key="1">
    <source>
        <dbReference type="ARBA" id="ARBA00004141"/>
    </source>
</evidence>
<keyword evidence="4 6" id="KW-1133">Transmembrane helix</keyword>
<proteinExistence type="inferred from homology"/>
<keyword evidence="3 6" id="KW-0812">Transmembrane</keyword>
<gene>
    <name evidence="7" type="ORF">METZ01_LOCUS413832</name>
</gene>
<evidence type="ECO:0000256" key="5">
    <source>
        <dbReference type="ARBA" id="ARBA00023136"/>
    </source>
</evidence>
<dbReference type="Pfam" id="PF03649">
    <property type="entry name" value="UPF0014"/>
    <property type="match status" value="1"/>
</dbReference>
<dbReference type="PANTHER" id="PTHR30028">
    <property type="entry name" value="UPF0014 INNER MEMBRANE PROTEIN YBBM-RELATED"/>
    <property type="match status" value="1"/>
</dbReference>
<organism evidence="7">
    <name type="scientific">marine metagenome</name>
    <dbReference type="NCBI Taxonomy" id="408172"/>
    <lineage>
        <taxon>unclassified sequences</taxon>
        <taxon>metagenomes</taxon>
        <taxon>ecological metagenomes</taxon>
    </lineage>
</organism>
<protein>
    <submittedName>
        <fullName evidence="7">Uncharacterized protein</fullName>
    </submittedName>
</protein>